<dbReference type="AlphaFoldDB" id="Q1PUT3"/>
<name>Q1PUT3_KUEST</name>
<evidence type="ECO:0000313" key="1">
    <source>
        <dbReference type="EMBL" id="CAJ70989.1"/>
    </source>
</evidence>
<evidence type="ECO:0000313" key="2">
    <source>
        <dbReference type="EMBL" id="QII13230.1"/>
    </source>
</evidence>
<proteinExistence type="predicted"/>
<accession>Q1PUT3</accession>
<sequence length="60" mass="7290">MSEFQPRRILSKQWRDCIKKKGKSFPEIQYNISTKSSFAFSTITRYNAKNVYFIQVIFYR</sequence>
<protein>
    <submittedName>
        <fullName evidence="1">Uncharacterized protein</fullName>
    </submittedName>
</protein>
<reference evidence="1" key="2">
    <citation type="submission" date="2006-01" db="EMBL/GenBank/DDBJ databases">
        <authorList>
            <person name="Genoscope"/>
        </authorList>
    </citation>
    <scope>NUCLEOTIDE SEQUENCE</scope>
</reference>
<dbReference type="EMBL" id="CP049055">
    <property type="protein sequence ID" value="QII13230.1"/>
    <property type="molecule type" value="Genomic_DNA"/>
</dbReference>
<dbReference type="Proteomes" id="UP000501926">
    <property type="component" value="Chromosome"/>
</dbReference>
<reference evidence="2 3" key="3">
    <citation type="submission" date="2020-02" db="EMBL/GenBank/DDBJ databases">
        <title>Newly sequenced genome of strain CSTR1 showed variability in Candidatus Kuenenia stuttgartiensis genomes.</title>
        <authorList>
            <person name="Ding C."/>
            <person name="Adrian L."/>
        </authorList>
    </citation>
    <scope>NUCLEOTIDE SEQUENCE [LARGE SCALE GENOMIC DNA]</scope>
    <source>
        <strain evidence="2 3">CSTR1</strain>
    </source>
</reference>
<gene>
    <name evidence="2" type="ORF">KsCSTR_38510</name>
    <name evidence="1" type="ORF">kustb0244</name>
</gene>
<reference evidence="1" key="1">
    <citation type="journal article" date="2006" name="Nature">
        <title>Deciphering the evolution and metabolism of an anammox bacterium from a community genome.</title>
        <authorList>
            <person name="Strous M."/>
            <person name="Pelletier E."/>
            <person name="Mangenot S."/>
            <person name="Rattei T."/>
            <person name="Lehner A."/>
            <person name="Taylor M.W."/>
            <person name="Horn M."/>
            <person name="Daims H."/>
            <person name="Bartol-Mavel D."/>
            <person name="Wincker P."/>
            <person name="Barbe V."/>
            <person name="Fonknechten N."/>
            <person name="Vallenet D."/>
            <person name="Segurens B."/>
            <person name="Schenowitz-Truong C."/>
            <person name="Medigue C."/>
            <person name="Collingro A."/>
            <person name="Snel B."/>
            <person name="Dutilh B.E."/>
            <person name="OpDenCamp H.J.M."/>
            <person name="vanDerDrift C."/>
            <person name="Cirpus I."/>
            <person name="vanDePas-Schoonen K.T."/>
            <person name="Harhangi H.R."/>
            <person name="vanNiftrik L."/>
            <person name="Schmid M."/>
            <person name="Keltjens J."/>
            <person name="vanDeVossenberg J."/>
            <person name="Kartal B."/>
            <person name="Meier H."/>
            <person name="Frishman D."/>
            <person name="Huynen M.A."/>
            <person name="Mewes H."/>
            <person name="Weissenbach J."/>
            <person name="Jetten M.S.M."/>
            <person name="Wagner M."/>
            <person name="LePaslier D."/>
        </authorList>
    </citation>
    <scope>NUCLEOTIDE SEQUENCE</scope>
</reference>
<dbReference type="EMBL" id="CT573074">
    <property type="protein sequence ID" value="CAJ70989.1"/>
    <property type="molecule type" value="Genomic_DNA"/>
</dbReference>
<organism evidence="1">
    <name type="scientific">Kuenenia stuttgartiensis</name>
    <dbReference type="NCBI Taxonomy" id="174633"/>
    <lineage>
        <taxon>Bacteria</taxon>
        <taxon>Pseudomonadati</taxon>
        <taxon>Planctomycetota</taxon>
        <taxon>Candidatus Brocadiia</taxon>
        <taxon>Candidatus Brocadiales</taxon>
        <taxon>Candidatus Brocadiaceae</taxon>
        <taxon>Candidatus Kuenenia</taxon>
    </lineage>
</organism>
<evidence type="ECO:0000313" key="3">
    <source>
        <dbReference type="Proteomes" id="UP000501926"/>
    </source>
</evidence>